<sequence>MAHQLQEATRVLKVEMPRNGVQPNTSTYNTIIAMFCHHLQEERAEEFLRDLESSPFCKPDVQTYFPLLKLYFKVGKTDEFLKKLVNDIVNKHQVLTYQVMHFFSMVYAEQINVNGRILYLRIWSAKRLLLDTRHAVFCCRKLNKRICMRLPIRSNCS</sequence>
<dbReference type="InterPro" id="IPR051240">
    <property type="entry name" value="Mito_RNA-Proc/Resp"/>
</dbReference>
<dbReference type="NCBIfam" id="TIGR00756">
    <property type="entry name" value="PPR"/>
    <property type="match status" value="1"/>
</dbReference>
<dbReference type="AlphaFoldDB" id="A0AAN8YDM4"/>
<evidence type="ECO:0008006" key="5">
    <source>
        <dbReference type="Google" id="ProtNLM"/>
    </source>
</evidence>
<accession>A0AAN8YDM4</accession>
<keyword evidence="2" id="KW-0677">Repeat</keyword>
<keyword evidence="4" id="KW-1185">Reference proteome</keyword>
<gene>
    <name evidence="3" type="ORF">RDI58_013048</name>
</gene>
<dbReference type="Proteomes" id="UP001371456">
    <property type="component" value="Unassembled WGS sequence"/>
</dbReference>
<dbReference type="GO" id="GO:0003729">
    <property type="term" value="F:mRNA binding"/>
    <property type="evidence" value="ECO:0007669"/>
    <property type="project" value="TreeGrafter"/>
</dbReference>
<dbReference type="InterPro" id="IPR011990">
    <property type="entry name" value="TPR-like_helical_dom_sf"/>
</dbReference>
<dbReference type="Gene3D" id="1.25.40.10">
    <property type="entry name" value="Tetratricopeptide repeat domain"/>
    <property type="match status" value="1"/>
</dbReference>
<name>A0AAN8YDM4_SOLBU</name>
<evidence type="ECO:0000256" key="2">
    <source>
        <dbReference type="ARBA" id="ARBA00022737"/>
    </source>
</evidence>
<dbReference type="PANTHER" id="PTHR47933:SF11">
    <property type="entry name" value="PENTATRICOPEPTIDE REPEAT-CONTAINING PROTEIN 2"/>
    <property type="match status" value="1"/>
</dbReference>
<reference evidence="3 4" key="1">
    <citation type="submission" date="2024-02" db="EMBL/GenBank/DDBJ databases">
        <title>de novo genome assembly of Solanum bulbocastanum strain 11H21.</title>
        <authorList>
            <person name="Hosaka A.J."/>
        </authorList>
    </citation>
    <scope>NUCLEOTIDE SEQUENCE [LARGE SCALE GENOMIC DNA]</scope>
    <source>
        <tissue evidence="3">Young leaves</tissue>
    </source>
</reference>
<proteinExistence type="inferred from homology"/>
<dbReference type="PANTHER" id="PTHR47933">
    <property type="entry name" value="PENTATRICOPEPTIDE REPEAT-CONTAINING PROTEIN 1, MITOCHONDRIAL"/>
    <property type="match status" value="1"/>
</dbReference>
<protein>
    <recommendedName>
        <fullName evidence="5">Pentatricopeptide repeat-containing protein</fullName>
    </recommendedName>
</protein>
<organism evidence="3 4">
    <name type="scientific">Solanum bulbocastanum</name>
    <name type="common">Wild potato</name>
    <dbReference type="NCBI Taxonomy" id="147425"/>
    <lineage>
        <taxon>Eukaryota</taxon>
        <taxon>Viridiplantae</taxon>
        <taxon>Streptophyta</taxon>
        <taxon>Embryophyta</taxon>
        <taxon>Tracheophyta</taxon>
        <taxon>Spermatophyta</taxon>
        <taxon>Magnoliopsida</taxon>
        <taxon>eudicotyledons</taxon>
        <taxon>Gunneridae</taxon>
        <taxon>Pentapetalae</taxon>
        <taxon>asterids</taxon>
        <taxon>lamiids</taxon>
        <taxon>Solanales</taxon>
        <taxon>Solanaceae</taxon>
        <taxon>Solanoideae</taxon>
        <taxon>Solaneae</taxon>
        <taxon>Solanum</taxon>
    </lineage>
</organism>
<comment type="similarity">
    <text evidence="1">Belongs to the PPR family. P subfamily.</text>
</comment>
<comment type="caution">
    <text evidence="3">The sequence shown here is derived from an EMBL/GenBank/DDBJ whole genome shotgun (WGS) entry which is preliminary data.</text>
</comment>
<dbReference type="EMBL" id="JBANQN010000005">
    <property type="protein sequence ID" value="KAK6789249.1"/>
    <property type="molecule type" value="Genomic_DNA"/>
</dbReference>
<evidence type="ECO:0000313" key="4">
    <source>
        <dbReference type="Proteomes" id="UP001371456"/>
    </source>
</evidence>
<evidence type="ECO:0000313" key="3">
    <source>
        <dbReference type="EMBL" id="KAK6789249.1"/>
    </source>
</evidence>
<dbReference type="InterPro" id="IPR002885">
    <property type="entry name" value="PPR_rpt"/>
</dbReference>
<dbReference type="Pfam" id="PF13812">
    <property type="entry name" value="PPR_3"/>
    <property type="match status" value="1"/>
</dbReference>
<evidence type="ECO:0000256" key="1">
    <source>
        <dbReference type="ARBA" id="ARBA00007626"/>
    </source>
</evidence>